<dbReference type="AlphaFoldDB" id="A0A263D409"/>
<reference evidence="4 5" key="1">
    <citation type="submission" date="2017-07" db="EMBL/GenBank/DDBJ databases">
        <title>Amycolatopsis antarcticus sp. nov., isolated from the surface of an Antarcticus brown macroalga.</title>
        <authorList>
            <person name="Wang J."/>
            <person name="Leiva S."/>
            <person name="Huang J."/>
            <person name="Huang Y."/>
        </authorList>
    </citation>
    <scope>NUCLEOTIDE SEQUENCE [LARGE SCALE GENOMIC DNA]</scope>
    <source>
        <strain evidence="4 5">AU-G6</strain>
    </source>
</reference>
<dbReference type="EMBL" id="NKYE01000007">
    <property type="protein sequence ID" value="OZM72818.1"/>
    <property type="molecule type" value="Genomic_DNA"/>
</dbReference>
<dbReference type="OrthoDB" id="4206279at2"/>
<protein>
    <submittedName>
        <fullName evidence="4">Uncharacterized protein</fullName>
    </submittedName>
</protein>
<dbReference type="GO" id="GO:0016787">
    <property type="term" value="F:hydrolase activity"/>
    <property type="evidence" value="ECO:0007669"/>
    <property type="project" value="UniProtKB-KW"/>
</dbReference>
<dbReference type="InterPro" id="IPR016191">
    <property type="entry name" value="Ribonuclease/ribotoxin"/>
</dbReference>
<dbReference type="SUPFAM" id="SSF53933">
    <property type="entry name" value="Microbial ribonucleases"/>
    <property type="match status" value="1"/>
</dbReference>
<feature type="chain" id="PRO_5011972281" evidence="3">
    <location>
        <begin position="28"/>
        <end position="138"/>
    </location>
</feature>
<name>A0A263D409_9PSEU</name>
<keyword evidence="1" id="KW-0540">Nuclease</keyword>
<feature type="signal peptide" evidence="3">
    <location>
        <begin position="1"/>
        <end position="27"/>
    </location>
</feature>
<evidence type="ECO:0000256" key="1">
    <source>
        <dbReference type="ARBA" id="ARBA00022722"/>
    </source>
</evidence>
<sequence>MGIIMRRVTVALCGALSIFALTTSAHASEATPLSPERAVVSANCSPGVQPQDCNAAAFVYNYALSHNFNGPPNHKAHPYGNTDGQLPAGGDYITYDIYVTTPRSDQRIVIDKNNPSGNSWYTHDHYEPGSFYQFFLVA</sequence>
<dbReference type="InParanoid" id="A0A263D409"/>
<organism evidence="4 5">
    <name type="scientific">Amycolatopsis antarctica</name>
    <dbReference type="NCBI Taxonomy" id="1854586"/>
    <lineage>
        <taxon>Bacteria</taxon>
        <taxon>Bacillati</taxon>
        <taxon>Actinomycetota</taxon>
        <taxon>Actinomycetes</taxon>
        <taxon>Pseudonocardiales</taxon>
        <taxon>Pseudonocardiaceae</taxon>
        <taxon>Amycolatopsis</taxon>
    </lineage>
</organism>
<evidence type="ECO:0000313" key="5">
    <source>
        <dbReference type="Proteomes" id="UP000242444"/>
    </source>
</evidence>
<evidence type="ECO:0000256" key="3">
    <source>
        <dbReference type="SAM" id="SignalP"/>
    </source>
</evidence>
<keyword evidence="2" id="KW-0378">Hydrolase</keyword>
<dbReference type="GO" id="GO:0003723">
    <property type="term" value="F:RNA binding"/>
    <property type="evidence" value="ECO:0007669"/>
    <property type="project" value="InterPro"/>
</dbReference>
<keyword evidence="3" id="KW-0732">Signal</keyword>
<proteinExistence type="predicted"/>
<keyword evidence="5" id="KW-1185">Reference proteome</keyword>
<evidence type="ECO:0000256" key="2">
    <source>
        <dbReference type="ARBA" id="ARBA00022801"/>
    </source>
</evidence>
<dbReference type="InterPro" id="IPR000026">
    <property type="entry name" value="N1-like"/>
</dbReference>
<dbReference type="Pfam" id="PF00545">
    <property type="entry name" value="Ribonuclease"/>
    <property type="match status" value="1"/>
</dbReference>
<dbReference type="Gene3D" id="3.10.450.30">
    <property type="entry name" value="Microbial ribonucleases"/>
    <property type="match status" value="1"/>
</dbReference>
<comment type="caution">
    <text evidence="4">The sequence shown here is derived from an EMBL/GenBank/DDBJ whole genome shotgun (WGS) entry which is preliminary data.</text>
</comment>
<gene>
    <name evidence="4" type="ORF">CFN78_14530</name>
</gene>
<dbReference type="Proteomes" id="UP000242444">
    <property type="component" value="Unassembled WGS sequence"/>
</dbReference>
<dbReference type="GO" id="GO:0004521">
    <property type="term" value="F:RNA endonuclease activity"/>
    <property type="evidence" value="ECO:0007669"/>
    <property type="project" value="InterPro"/>
</dbReference>
<evidence type="ECO:0000313" key="4">
    <source>
        <dbReference type="EMBL" id="OZM72818.1"/>
    </source>
</evidence>
<accession>A0A263D409</accession>